<evidence type="ECO:0000313" key="2">
    <source>
        <dbReference type="EMBL" id="MBM0105564.1"/>
    </source>
</evidence>
<dbReference type="RefSeq" id="WP_203167602.1">
    <property type="nucleotide sequence ID" value="NZ_JAEVLS010000002.1"/>
</dbReference>
<reference evidence="2 3" key="1">
    <citation type="journal article" date="2021" name="Int. J. Syst. Evol. Microbiol.">
        <title>Steroidobacter gossypii sp. nov., isolated from soil of cotton cropping field.</title>
        <authorList>
            <person name="Huang R."/>
            <person name="Yang S."/>
            <person name="Zhen C."/>
            <person name="Liu W."/>
        </authorList>
    </citation>
    <scope>NUCLEOTIDE SEQUENCE [LARGE SCALE GENOMIC DNA]</scope>
    <source>
        <strain evidence="2 3">S1-65</strain>
    </source>
</reference>
<dbReference type="Pfam" id="PF05099">
    <property type="entry name" value="TerB"/>
    <property type="match status" value="1"/>
</dbReference>
<protein>
    <submittedName>
        <fullName evidence="2">TerB family tellurite resistance protein</fullName>
    </submittedName>
</protein>
<dbReference type="InterPro" id="IPR029024">
    <property type="entry name" value="TerB-like"/>
</dbReference>
<evidence type="ECO:0000259" key="1">
    <source>
        <dbReference type="Pfam" id="PF05099"/>
    </source>
</evidence>
<dbReference type="Proteomes" id="UP000661077">
    <property type="component" value="Unassembled WGS sequence"/>
</dbReference>
<name>A0ABS1WX54_9GAMM</name>
<keyword evidence="3" id="KW-1185">Reference proteome</keyword>
<organism evidence="2 3">
    <name type="scientific">Steroidobacter gossypii</name>
    <dbReference type="NCBI Taxonomy" id="2805490"/>
    <lineage>
        <taxon>Bacteria</taxon>
        <taxon>Pseudomonadati</taxon>
        <taxon>Pseudomonadota</taxon>
        <taxon>Gammaproteobacteria</taxon>
        <taxon>Steroidobacterales</taxon>
        <taxon>Steroidobacteraceae</taxon>
        <taxon>Steroidobacter</taxon>
    </lineage>
</organism>
<dbReference type="Gene3D" id="1.10.3680.10">
    <property type="entry name" value="TerB-like"/>
    <property type="match status" value="1"/>
</dbReference>
<evidence type="ECO:0000313" key="3">
    <source>
        <dbReference type="Proteomes" id="UP000661077"/>
    </source>
</evidence>
<accession>A0ABS1WX54</accession>
<proteinExistence type="predicted"/>
<gene>
    <name evidence="2" type="ORF">JM946_12430</name>
</gene>
<dbReference type="EMBL" id="JAEVLS010000002">
    <property type="protein sequence ID" value="MBM0105564.1"/>
    <property type="molecule type" value="Genomic_DNA"/>
</dbReference>
<feature type="domain" description="Co-chaperone DjlA N-terminal" evidence="1">
    <location>
        <begin position="61"/>
        <end position="168"/>
    </location>
</feature>
<sequence>MHIIIAAITALAGLIWALNSLQRSGFDLNSLNPFLAYRRWKWRSTYGGKPIYRLERPMDVAAVLLLGIAKADGDITSDQKRELQAMFQSEFELSRDEAADLLLASAHLIRDQIYIVDHLDKILERSAERFEPAAVGSLLGMMRKIAALDGSINTEQQKLIDATESYFAARHKVAGGKWA</sequence>
<dbReference type="SUPFAM" id="SSF158682">
    <property type="entry name" value="TerB-like"/>
    <property type="match status" value="1"/>
</dbReference>
<comment type="caution">
    <text evidence="2">The sequence shown here is derived from an EMBL/GenBank/DDBJ whole genome shotgun (WGS) entry which is preliminary data.</text>
</comment>
<dbReference type="InterPro" id="IPR007791">
    <property type="entry name" value="DjlA_N"/>
</dbReference>